<keyword evidence="1" id="KW-0395">Inflammatory response</keyword>
<dbReference type="Pfam" id="PF00531">
    <property type="entry name" value="Death"/>
    <property type="match status" value="1"/>
</dbReference>
<reference evidence="3" key="1">
    <citation type="submission" date="2023-01" db="EMBL/GenBank/DDBJ databases">
        <title>Genome assembly of the deep-sea coral Lophelia pertusa.</title>
        <authorList>
            <person name="Herrera S."/>
            <person name="Cordes E."/>
        </authorList>
    </citation>
    <scope>NUCLEOTIDE SEQUENCE</scope>
    <source>
        <strain evidence="3">USNM1676648</strain>
        <tissue evidence="3">Polyp</tissue>
    </source>
</reference>
<evidence type="ECO:0000256" key="1">
    <source>
        <dbReference type="ARBA" id="ARBA00023198"/>
    </source>
</evidence>
<dbReference type="InterPro" id="IPR011029">
    <property type="entry name" value="DEATH-like_dom_sf"/>
</dbReference>
<comment type="caution">
    <text evidence="3">The sequence shown here is derived from an EMBL/GenBank/DDBJ whole genome shotgun (WGS) entry which is preliminary data.</text>
</comment>
<protein>
    <submittedName>
        <fullName evidence="3">Myeloid differentiation primary response protein MyD88</fullName>
    </submittedName>
</protein>
<name>A0A9X0CKI2_9CNID</name>
<sequence length="269" mass="30939">MSGLRAISADLPVLVSGNCGLGMVLRKLPSGAQYVVECDEPQAWADKMKEIRAKDPKARSLESEELRNEYMRKFSWKNQCDKLVETMFTMVPSKSGHIKEAVECHFGIDETEYSLQSMNLNPDNVDGRPYERDIKKSIEETSQYPTGSCDVVDKGVPQYTRQVPQYTRHFNTQLSKLPLKLYSRVCMILNVRRDLKFDDFRMLAEKVGFDRDFIRNIEQITNPTDVILQQWSSKNDATVGNLIELLKGEDLQRMDVVKILEDWVNESSD</sequence>
<accession>A0A9X0CKI2</accession>
<gene>
    <name evidence="3" type="primary">MYD88_3</name>
    <name evidence="3" type="ORF">OS493_016864</name>
</gene>
<keyword evidence="4" id="KW-1185">Reference proteome</keyword>
<dbReference type="Gene3D" id="3.40.50.2000">
    <property type="entry name" value="Glycogen Phosphorylase B"/>
    <property type="match status" value="1"/>
</dbReference>
<dbReference type="GO" id="GO:0043123">
    <property type="term" value="P:positive regulation of canonical NF-kappaB signal transduction"/>
    <property type="evidence" value="ECO:0007669"/>
    <property type="project" value="InterPro"/>
</dbReference>
<dbReference type="GO" id="GO:0002755">
    <property type="term" value="P:MyD88-dependent toll-like receptor signaling pathway"/>
    <property type="evidence" value="ECO:0007669"/>
    <property type="project" value="InterPro"/>
</dbReference>
<dbReference type="GO" id="GO:0070976">
    <property type="term" value="F:TIR domain binding"/>
    <property type="evidence" value="ECO:0007669"/>
    <property type="project" value="InterPro"/>
</dbReference>
<dbReference type="SUPFAM" id="SSF53756">
    <property type="entry name" value="UDP-Glycosyltransferase/glycogen phosphorylase"/>
    <property type="match status" value="1"/>
</dbReference>
<dbReference type="Pfam" id="PF20706">
    <property type="entry name" value="GT4-conflict"/>
    <property type="match status" value="1"/>
</dbReference>
<dbReference type="AlphaFoldDB" id="A0A9X0CKI2"/>
<evidence type="ECO:0000313" key="3">
    <source>
        <dbReference type="EMBL" id="KAJ7360236.1"/>
    </source>
</evidence>
<dbReference type="SUPFAM" id="SSF47986">
    <property type="entry name" value="DEATH domain"/>
    <property type="match status" value="1"/>
</dbReference>
<evidence type="ECO:0000313" key="4">
    <source>
        <dbReference type="Proteomes" id="UP001163046"/>
    </source>
</evidence>
<dbReference type="EMBL" id="MU827310">
    <property type="protein sequence ID" value="KAJ7360236.1"/>
    <property type="molecule type" value="Genomic_DNA"/>
</dbReference>
<dbReference type="Proteomes" id="UP001163046">
    <property type="component" value="Unassembled WGS sequence"/>
</dbReference>
<proteinExistence type="predicted"/>
<dbReference type="PANTHER" id="PTHR15079">
    <property type="entry name" value="MYD88"/>
    <property type="match status" value="1"/>
</dbReference>
<organism evidence="3 4">
    <name type="scientific">Desmophyllum pertusum</name>
    <dbReference type="NCBI Taxonomy" id="174260"/>
    <lineage>
        <taxon>Eukaryota</taxon>
        <taxon>Metazoa</taxon>
        <taxon>Cnidaria</taxon>
        <taxon>Anthozoa</taxon>
        <taxon>Hexacorallia</taxon>
        <taxon>Scleractinia</taxon>
        <taxon>Caryophylliina</taxon>
        <taxon>Caryophylliidae</taxon>
        <taxon>Desmophyllum</taxon>
    </lineage>
</organism>
<feature type="domain" description="Death" evidence="2">
    <location>
        <begin position="199"/>
        <end position="247"/>
    </location>
</feature>
<dbReference type="InterPro" id="IPR000488">
    <property type="entry name" value="Death_dom"/>
</dbReference>
<evidence type="ECO:0000259" key="2">
    <source>
        <dbReference type="PROSITE" id="PS50017"/>
    </source>
</evidence>
<dbReference type="PANTHER" id="PTHR15079:SF10">
    <property type="entry name" value="DEATH DOMAIN-CONTAINING PROTEIN"/>
    <property type="match status" value="1"/>
</dbReference>
<dbReference type="Gene3D" id="1.10.533.10">
    <property type="entry name" value="Death Domain, Fas"/>
    <property type="match status" value="1"/>
</dbReference>
<dbReference type="InterPro" id="IPR017281">
    <property type="entry name" value="Myelin_different_resp_MyD88"/>
</dbReference>
<dbReference type="PROSITE" id="PS50017">
    <property type="entry name" value="DEATH_DOMAIN"/>
    <property type="match status" value="1"/>
</dbReference>